<name>A0A6N1VFT6_9HYPH</name>
<evidence type="ECO:0000313" key="2">
    <source>
        <dbReference type="Proteomes" id="UP000509367"/>
    </source>
</evidence>
<proteinExistence type="predicted"/>
<dbReference type="EMBL" id="CP054836">
    <property type="protein sequence ID" value="QKV18019.1"/>
    <property type="molecule type" value="Genomic_DNA"/>
</dbReference>
<keyword evidence="2" id="KW-1185">Reference proteome</keyword>
<gene>
    <name evidence="1" type="ORF">HTY61_05850</name>
</gene>
<accession>A0A6N1VFT6</accession>
<protein>
    <submittedName>
        <fullName evidence="1">Uncharacterized protein</fullName>
    </submittedName>
</protein>
<sequence length="100" mass="10702">MEPLIAVMLILGCDHSQMVCRQGAEPVQRYESVAACEDAMSMRVRFVDYPVAVAQCLEMPAPAPGETVAIDWRMDATGDLLAEARAVAEPPVVVADAAGR</sequence>
<dbReference type="AlphaFoldDB" id="A0A6N1VFT6"/>
<dbReference type="RefSeq" id="WP_175275915.1">
    <property type="nucleotide sequence ID" value="NZ_CP054836.1"/>
</dbReference>
<evidence type="ECO:0000313" key="1">
    <source>
        <dbReference type="EMBL" id="QKV18019.1"/>
    </source>
</evidence>
<dbReference type="Proteomes" id="UP000509367">
    <property type="component" value="Chromosome"/>
</dbReference>
<reference evidence="1 2" key="1">
    <citation type="submission" date="2020-06" db="EMBL/GenBank/DDBJ databases">
        <title>Oricola thermophila sp. nov. isolated from a tidal sediments.</title>
        <authorList>
            <person name="Kwon K.K."/>
            <person name="Yang S.-H."/>
            <person name="Park M.-J."/>
        </authorList>
    </citation>
    <scope>NUCLEOTIDE SEQUENCE [LARGE SCALE GENOMIC DNA]</scope>
    <source>
        <strain evidence="1 2">MEBiC13590</strain>
    </source>
</reference>
<dbReference type="KEGG" id="orm:HTY61_05850"/>
<organism evidence="1 2">
    <name type="scientific">Oricola thermophila</name>
    <dbReference type="NCBI Taxonomy" id="2742145"/>
    <lineage>
        <taxon>Bacteria</taxon>
        <taxon>Pseudomonadati</taxon>
        <taxon>Pseudomonadota</taxon>
        <taxon>Alphaproteobacteria</taxon>
        <taxon>Hyphomicrobiales</taxon>
        <taxon>Ahrensiaceae</taxon>
        <taxon>Oricola</taxon>
    </lineage>
</organism>